<feature type="compositionally biased region" description="Basic and acidic residues" evidence="1">
    <location>
        <begin position="198"/>
        <end position="208"/>
    </location>
</feature>
<feature type="compositionally biased region" description="Basic and acidic residues" evidence="1">
    <location>
        <begin position="502"/>
        <end position="514"/>
    </location>
</feature>
<feature type="region of interest" description="Disordered" evidence="1">
    <location>
        <begin position="481"/>
        <end position="514"/>
    </location>
</feature>
<dbReference type="EMBL" id="JAFEKC020000011">
    <property type="protein sequence ID" value="KAK0512239.1"/>
    <property type="molecule type" value="Genomic_DNA"/>
</dbReference>
<reference evidence="2" key="1">
    <citation type="submission" date="2023-03" db="EMBL/GenBank/DDBJ databases">
        <title>Complete genome of Cladonia borealis.</title>
        <authorList>
            <person name="Park H."/>
        </authorList>
    </citation>
    <scope>NUCLEOTIDE SEQUENCE</scope>
    <source>
        <strain evidence="2">ANT050790</strain>
    </source>
</reference>
<feature type="compositionally biased region" description="Basic and acidic residues" evidence="1">
    <location>
        <begin position="116"/>
        <end position="126"/>
    </location>
</feature>
<gene>
    <name evidence="2" type="ORF">JMJ35_005367</name>
</gene>
<evidence type="ECO:0000313" key="2">
    <source>
        <dbReference type="EMBL" id="KAK0512239.1"/>
    </source>
</evidence>
<sequence>MARKGKVVRFASSTKPGSSDNAESSNNTTPSPIPELLTSSKTKPVSNGSILKACKPLTTADKRRTATKWNSNPIVDPLHAMVTRSRHSKNDPSESPSPKRPRRGRTCGHGPVIYSERWHPMDDILSPKRAAKVKAKCGKPPDQSDSEDQDSDTHDTEEDTEEESTEDQELSQVSDHAPSPGCRRSSRKLSKDVPNYDVRFHPTFDKALRPASARAALVRKAKRQSSRRLSTDSSTTPSESECMTTDVTSKAAGKAPSTTASPAPKLSVLKVVSVSIPSFPYKLAVKPSPSRAKSKGERPSELPSPPPLTNLRNPHLGKTPLDYNELGQFDQLIYSLQKGAPVHGNTLPLSWQTVKQTLFDCGEITLDELNDEEATKWLQLRYECLRLGIEAFFKSKPETADKNEWTLSRYEEFDAFDKNPDTKYWKHHRHSIFSPSTTSMNDDKREPMEIAETDDEKEAHRGQEEATPYNQFDALEDQLTVSASDDSEWEGCETDDGGLEEDSNHVDEIQSQERETTVIDLEHWRSEDDTLVETMQGEEVVSSEGLMSHEELGKTIADFMNEPLSNPHVAKVPSPSESNTNSDQPLTPAHGAPESSCTTQASSIDTFSRGFQAVDKGMEEKLPHEGILLPVKRSKKRKAATEPDAEVEVHEDAPGGSPRIRRIIANNPPSPGTDLPKENLPDEAEHSSQVSVRTPQTPRFHWVWGTSTSPFRSLFGGPPGVQSPST</sequence>
<comment type="caution">
    <text evidence="2">The sequence shown here is derived from an EMBL/GenBank/DDBJ whole genome shotgun (WGS) entry which is preliminary data.</text>
</comment>
<feature type="compositionally biased region" description="Polar residues" evidence="1">
    <location>
        <begin position="37"/>
        <end position="49"/>
    </location>
</feature>
<dbReference type="AlphaFoldDB" id="A0AA39R256"/>
<feature type="compositionally biased region" description="Polar residues" evidence="1">
    <location>
        <begin position="575"/>
        <end position="585"/>
    </location>
</feature>
<feature type="compositionally biased region" description="Polar residues" evidence="1">
    <location>
        <begin position="11"/>
        <end position="30"/>
    </location>
</feature>
<keyword evidence="3" id="KW-1185">Reference proteome</keyword>
<feature type="compositionally biased region" description="Acidic residues" evidence="1">
    <location>
        <begin position="485"/>
        <end position="501"/>
    </location>
</feature>
<protein>
    <submittedName>
        <fullName evidence="2">Uncharacterized protein</fullName>
    </submittedName>
</protein>
<feature type="compositionally biased region" description="Polar residues" evidence="1">
    <location>
        <begin position="595"/>
        <end position="606"/>
    </location>
</feature>
<feature type="region of interest" description="Disordered" evidence="1">
    <location>
        <begin position="1"/>
        <end position="262"/>
    </location>
</feature>
<evidence type="ECO:0000313" key="3">
    <source>
        <dbReference type="Proteomes" id="UP001166286"/>
    </source>
</evidence>
<organism evidence="2 3">
    <name type="scientific">Cladonia borealis</name>
    <dbReference type="NCBI Taxonomy" id="184061"/>
    <lineage>
        <taxon>Eukaryota</taxon>
        <taxon>Fungi</taxon>
        <taxon>Dikarya</taxon>
        <taxon>Ascomycota</taxon>
        <taxon>Pezizomycotina</taxon>
        <taxon>Lecanoromycetes</taxon>
        <taxon>OSLEUM clade</taxon>
        <taxon>Lecanoromycetidae</taxon>
        <taxon>Lecanorales</taxon>
        <taxon>Lecanorineae</taxon>
        <taxon>Cladoniaceae</taxon>
        <taxon>Cladonia</taxon>
    </lineage>
</organism>
<accession>A0AA39R256</accession>
<feature type="compositionally biased region" description="Basic and acidic residues" evidence="1">
    <location>
        <begin position="675"/>
        <end position="686"/>
    </location>
</feature>
<feature type="compositionally biased region" description="Acidic residues" evidence="1">
    <location>
        <begin position="144"/>
        <end position="169"/>
    </location>
</feature>
<proteinExistence type="predicted"/>
<feature type="region of interest" description="Disordered" evidence="1">
    <location>
        <begin position="557"/>
        <end position="694"/>
    </location>
</feature>
<feature type="compositionally biased region" description="Basic residues" evidence="1">
    <location>
        <begin position="217"/>
        <end position="226"/>
    </location>
</feature>
<evidence type="ECO:0000256" key="1">
    <source>
        <dbReference type="SAM" id="MobiDB-lite"/>
    </source>
</evidence>
<name>A0AA39R256_9LECA</name>
<feature type="region of interest" description="Disordered" evidence="1">
    <location>
        <begin position="285"/>
        <end position="319"/>
    </location>
</feature>
<feature type="compositionally biased region" description="Low complexity" evidence="1">
    <location>
        <begin position="227"/>
        <end position="241"/>
    </location>
</feature>
<dbReference type="Proteomes" id="UP001166286">
    <property type="component" value="Unassembled WGS sequence"/>
</dbReference>